<keyword evidence="5" id="KW-0945">Host-virus interaction</keyword>
<keyword evidence="6" id="KW-0053">Apoptosis</keyword>
<dbReference type="Proteomes" id="UP000153076">
    <property type="component" value="Segment"/>
</dbReference>
<keyword evidence="8" id="KW-0946">Virion</keyword>
<evidence type="ECO:0000256" key="9">
    <source>
        <dbReference type="ARBA" id="ARBA00022870"/>
    </source>
</evidence>
<evidence type="ECO:0000256" key="1">
    <source>
        <dbReference type="ARBA" id="ARBA00022511"/>
    </source>
</evidence>
<keyword evidence="11" id="KW-0472">Membrane</keyword>
<evidence type="ECO:0000256" key="2">
    <source>
        <dbReference type="ARBA" id="ARBA00022518"/>
    </source>
</evidence>
<feature type="compositionally biased region" description="Low complexity" evidence="14">
    <location>
        <begin position="23"/>
        <end position="34"/>
    </location>
</feature>
<organismHost>
    <name type="scientific">Homo sapiens</name>
    <name type="common">Human</name>
    <dbReference type="NCBI Taxonomy" id="9606"/>
</organismHost>
<keyword evidence="10" id="KW-0843">Virulence</keyword>
<evidence type="ECO:0000256" key="6">
    <source>
        <dbReference type="ARBA" id="ARBA00022703"/>
    </source>
</evidence>
<keyword evidence="12" id="KW-0899">Viral immunoevasion</keyword>
<evidence type="ECO:0000256" key="14">
    <source>
        <dbReference type="SAM" id="MobiDB-lite"/>
    </source>
</evidence>
<keyword evidence="2" id="KW-0244">Early protein</keyword>
<sequence>MGGKWSKCGIVGWSQVRERIRRAPAPAAPGVGPVSQDLDKHGAVT</sequence>
<evidence type="ECO:0000256" key="4">
    <source>
        <dbReference type="ARBA" id="ARBA00022553"/>
    </source>
</evidence>
<dbReference type="Gene3D" id="4.10.890.10">
    <property type="entry name" value="HIV 1 nef anchor domain"/>
    <property type="match status" value="1"/>
</dbReference>
<name>F5CGD1_HV1</name>
<evidence type="ECO:0000256" key="8">
    <source>
        <dbReference type="ARBA" id="ARBA00022844"/>
    </source>
</evidence>
<keyword evidence="7" id="KW-0519">Myristate</keyword>
<accession>F5CGD1</accession>
<feature type="region of interest" description="Disordered" evidence="14">
    <location>
        <begin position="23"/>
        <end position="45"/>
    </location>
</feature>
<evidence type="ECO:0000256" key="5">
    <source>
        <dbReference type="ARBA" id="ARBA00022581"/>
    </source>
</evidence>
<gene>
    <name evidence="15" type="primary">nef</name>
</gene>
<reference evidence="15 16" key="1">
    <citation type="journal article" date="2011" name="AIDS Res. Hum. Retroviruses">
        <title>Molecular Characterization of HIV Type 1 Strains from Newly Diagnosed Patients in Cyprus (2007-2009) Recovers Multiple Clades Including Unique Recombinant Strains and Lack of Transmitted Drug Resistance.</title>
        <authorList>
            <person name="Kousiappa I."/>
            <person name="Achilleos C."/>
            <person name="Hezka J."/>
            <person name="Lazarou Y."/>
            <person name="Othonos K."/>
            <person name="Demetriades I."/>
            <person name="Kostrikis L.G."/>
        </authorList>
    </citation>
    <scope>NUCLEOTIDE SEQUENCE [LARGE SCALE GENOMIC DNA]</scope>
    <source>
        <strain evidence="15">CY255</strain>
    </source>
</reference>
<evidence type="ECO:0000256" key="12">
    <source>
        <dbReference type="ARBA" id="ARBA00023280"/>
    </source>
</evidence>
<evidence type="ECO:0000256" key="3">
    <source>
        <dbReference type="ARBA" id="ARBA00022525"/>
    </source>
</evidence>
<organism evidence="15 16">
    <name type="scientific">Human immunodeficiency virus type 1</name>
    <name type="common">HIV-1</name>
    <dbReference type="NCBI Taxonomy" id="11676"/>
    <lineage>
        <taxon>Viruses</taxon>
        <taxon>Riboviria</taxon>
        <taxon>Pararnavirae</taxon>
        <taxon>Artverviricota</taxon>
        <taxon>Revtraviricetes</taxon>
        <taxon>Ortervirales</taxon>
        <taxon>Retroviridae</taxon>
        <taxon>Orthoretrovirinae</taxon>
        <taxon>Lentivirus</taxon>
        <taxon>Lentivirus humimdef1</taxon>
    </lineage>
</organism>
<dbReference type="InterPro" id="IPR027480">
    <property type="entry name" value="HIV-1_Nef_anchor_sf"/>
</dbReference>
<feature type="non-terminal residue" evidence="15">
    <location>
        <position position="45"/>
    </location>
</feature>
<dbReference type="GO" id="GO:0044423">
    <property type="term" value="C:virion component"/>
    <property type="evidence" value="ECO:0007669"/>
    <property type="project" value="UniProtKB-KW"/>
</dbReference>
<evidence type="ECO:0000256" key="11">
    <source>
        <dbReference type="ARBA" id="ARBA00023136"/>
    </source>
</evidence>
<dbReference type="EMBL" id="JF683798">
    <property type="protein sequence ID" value="AEB52939.1"/>
    <property type="molecule type" value="Genomic_DNA"/>
</dbReference>
<keyword evidence="4" id="KW-0597">Phosphoprotein</keyword>
<evidence type="ECO:0000256" key="10">
    <source>
        <dbReference type="ARBA" id="ARBA00023026"/>
    </source>
</evidence>
<evidence type="ECO:0000313" key="15">
    <source>
        <dbReference type="EMBL" id="AEB52939.1"/>
    </source>
</evidence>
<keyword evidence="3" id="KW-0964">Secreted</keyword>
<keyword evidence="1" id="KW-1032">Host cell membrane</keyword>
<keyword evidence="13" id="KW-0449">Lipoprotein</keyword>
<evidence type="ECO:0000256" key="7">
    <source>
        <dbReference type="ARBA" id="ARBA00022707"/>
    </source>
</evidence>
<proteinExistence type="predicted"/>
<evidence type="ECO:0000256" key="13">
    <source>
        <dbReference type="ARBA" id="ARBA00023288"/>
    </source>
</evidence>
<evidence type="ECO:0000313" key="16">
    <source>
        <dbReference type="Proteomes" id="UP000153076"/>
    </source>
</evidence>
<keyword evidence="9" id="KW-1043">Host membrane</keyword>
<protein>
    <submittedName>
        <fullName evidence="15">Nef protein</fullName>
    </submittedName>
</protein>